<dbReference type="InterPro" id="IPR000914">
    <property type="entry name" value="SBP_5_dom"/>
</dbReference>
<dbReference type="Proteomes" id="UP000320160">
    <property type="component" value="Unassembled WGS sequence"/>
</dbReference>
<comment type="caution">
    <text evidence="4">The sequence shown here is derived from an EMBL/GenBank/DDBJ whole genome shotgun (WGS) entry which is preliminary data.</text>
</comment>
<gene>
    <name evidence="4" type="ORF">FOM92_15830</name>
</gene>
<organism evidence="4 5">
    <name type="scientific">Sphingorhabdus contaminans</name>
    <dbReference type="NCBI Taxonomy" id="1343899"/>
    <lineage>
        <taxon>Bacteria</taxon>
        <taxon>Pseudomonadati</taxon>
        <taxon>Pseudomonadota</taxon>
        <taxon>Alphaproteobacteria</taxon>
        <taxon>Sphingomonadales</taxon>
        <taxon>Sphingomonadaceae</taxon>
        <taxon>Sphingorhabdus</taxon>
    </lineage>
</organism>
<dbReference type="Pfam" id="PF00496">
    <property type="entry name" value="SBP_bac_5"/>
    <property type="match status" value="1"/>
</dbReference>
<dbReference type="OrthoDB" id="9803988at2"/>
<keyword evidence="5" id="KW-1185">Reference proteome</keyword>
<evidence type="ECO:0000256" key="1">
    <source>
        <dbReference type="ARBA" id="ARBA00004418"/>
    </source>
</evidence>
<dbReference type="PANTHER" id="PTHR30290">
    <property type="entry name" value="PERIPLASMIC BINDING COMPONENT OF ABC TRANSPORTER"/>
    <property type="match status" value="1"/>
</dbReference>
<sequence>MHCAKSHCVYCDTMTRLLCFITVLMLLAGCAEGVDNSRVRVDIIENRPRPFSISAIPLPLASAYLRGATAQGLVTFDSKGRVAPGLANRWIVTDDGLSYIFRLNKTRWNDGREVTSNDVAGLLTSRIKELRKGRFNSELAIIDRVVPMTGKVVEIRLKAPMPYLLEMLAQPDFGLARRGFGSGPMQAEKLGDAMQLRLRSFDDEGKTVLEPETVTIRSSPASLALARYIEGQSDLVEGGRFEDFPLLEAAQINAGEIHFDPVPGLFGLLFVEGGPFLSSRENRDAIAMAIDRPKLLTAFDIMAWREALTLVPENLPNRLSIPRPSWTMGQIDARRATAKRTIESWENSNGQVRALRIALPRGFGGRIFFARLKADMASIGLEVERVTIDRPHDIRLIDRTADQSSPAWYMDQLSCTVSVICSQDADRLVYEARMASTIEARAQLLSQAEAELQEMRNFIPIANPLRWSVARPGLLGHVSNGRGWHLLQYLGRDTT</sequence>
<dbReference type="Gene3D" id="3.10.105.10">
    <property type="entry name" value="Dipeptide-binding Protein, Domain 3"/>
    <property type="match status" value="1"/>
</dbReference>
<evidence type="ECO:0000313" key="4">
    <source>
        <dbReference type="EMBL" id="TSB02543.1"/>
    </source>
</evidence>
<accession>A0A553WCX9</accession>
<dbReference type="SUPFAM" id="SSF53850">
    <property type="entry name" value="Periplasmic binding protein-like II"/>
    <property type="match status" value="1"/>
</dbReference>
<feature type="domain" description="Solute-binding protein family 5" evidence="3">
    <location>
        <begin position="82"/>
        <end position="326"/>
    </location>
</feature>
<dbReference type="Gene3D" id="3.90.76.10">
    <property type="entry name" value="Dipeptide-binding Protein, Domain 1"/>
    <property type="match status" value="1"/>
</dbReference>
<dbReference type="EMBL" id="VKKU01000002">
    <property type="protein sequence ID" value="TSB02543.1"/>
    <property type="molecule type" value="Genomic_DNA"/>
</dbReference>
<evidence type="ECO:0000259" key="3">
    <source>
        <dbReference type="Pfam" id="PF00496"/>
    </source>
</evidence>
<comment type="subcellular location">
    <subcellularLocation>
        <location evidence="1">Periplasm</location>
    </subcellularLocation>
</comment>
<reference evidence="4 5" key="1">
    <citation type="submission" date="2019-07" db="EMBL/GenBank/DDBJ databases">
        <authorList>
            <person name="Park M."/>
        </authorList>
    </citation>
    <scope>NUCLEOTIDE SEQUENCE [LARGE SCALE GENOMIC DNA]</scope>
    <source>
        <strain evidence="4 5">KCTC32445</strain>
    </source>
</reference>
<protein>
    <recommendedName>
        <fullName evidence="3">Solute-binding protein family 5 domain-containing protein</fullName>
    </recommendedName>
</protein>
<dbReference type="GO" id="GO:1904680">
    <property type="term" value="F:peptide transmembrane transporter activity"/>
    <property type="evidence" value="ECO:0007669"/>
    <property type="project" value="TreeGrafter"/>
</dbReference>
<evidence type="ECO:0000256" key="2">
    <source>
        <dbReference type="ARBA" id="ARBA00005695"/>
    </source>
</evidence>
<dbReference type="GO" id="GO:0015833">
    <property type="term" value="P:peptide transport"/>
    <property type="evidence" value="ECO:0007669"/>
    <property type="project" value="TreeGrafter"/>
</dbReference>
<proteinExistence type="inferred from homology"/>
<dbReference type="AlphaFoldDB" id="A0A553WCX9"/>
<dbReference type="InterPro" id="IPR039424">
    <property type="entry name" value="SBP_5"/>
</dbReference>
<name>A0A553WCX9_9SPHN</name>
<dbReference type="PROSITE" id="PS51257">
    <property type="entry name" value="PROKAR_LIPOPROTEIN"/>
    <property type="match status" value="1"/>
</dbReference>
<comment type="similarity">
    <text evidence="2">Belongs to the bacterial solute-binding protein 5 family.</text>
</comment>
<evidence type="ECO:0000313" key="5">
    <source>
        <dbReference type="Proteomes" id="UP000320160"/>
    </source>
</evidence>